<dbReference type="EMBL" id="JABBFZ010000011">
    <property type="protein sequence ID" value="NML32760.1"/>
    <property type="molecule type" value="Genomic_DNA"/>
</dbReference>
<keyword evidence="2" id="KW-1185">Reference proteome</keyword>
<evidence type="ECO:0000313" key="1">
    <source>
        <dbReference type="EMBL" id="NML32760.1"/>
    </source>
</evidence>
<comment type="caution">
    <text evidence="1">The sequence shown here is derived from an EMBL/GenBank/DDBJ whole genome shotgun (WGS) entry which is preliminary data.</text>
</comment>
<name>A0A7X9X7D9_9BURK</name>
<evidence type="ECO:0000313" key="2">
    <source>
        <dbReference type="Proteomes" id="UP000583127"/>
    </source>
</evidence>
<proteinExistence type="predicted"/>
<dbReference type="RefSeq" id="WP_169499018.1">
    <property type="nucleotide sequence ID" value="NZ_JABBFZ010000011.1"/>
</dbReference>
<gene>
    <name evidence="1" type="ORF">HHL14_18190</name>
</gene>
<dbReference type="Proteomes" id="UP000583127">
    <property type="component" value="Unassembled WGS sequence"/>
</dbReference>
<sequence>MSFYSKLRESASMVPGFSRDERCRQQDDAAANFDVKEMFEGHEGFARDAQWMGEDIGGQIL</sequence>
<accession>A0A7X9X7D9</accession>
<reference evidence="1 2" key="1">
    <citation type="submission" date="2020-04" db="EMBL/GenBank/DDBJ databases">
        <title>Paraburkholderia sp. G-4-1-8 isolated from soil.</title>
        <authorList>
            <person name="Dahal R.H."/>
        </authorList>
    </citation>
    <scope>NUCLEOTIDE SEQUENCE [LARGE SCALE GENOMIC DNA]</scope>
    <source>
        <strain evidence="1 2">G-4-1-8</strain>
    </source>
</reference>
<dbReference type="AlphaFoldDB" id="A0A7X9X7D9"/>
<protein>
    <submittedName>
        <fullName evidence="1">Uncharacterized protein</fullName>
    </submittedName>
</protein>
<organism evidence="1 2">
    <name type="scientific">Paraburkholderia antibiotica</name>
    <dbReference type="NCBI Taxonomy" id="2728839"/>
    <lineage>
        <taxon>Bacteria</taxon>
        <taxon>Pseudomonadati</taxon>
        <taxon>Pseudomonadota</taxon>
        <taxon>Betaproteobacteria</taxon>
        <taxon>Burkholderiales</taxon>
        <taxon>Burkholderiaceae</taxon>
        <taxon>Paraburkholderia</taxon>
    </lineage>
</organism>